<proteinExistence type="predicted"/>
<comment type="caution">
    <text evidence="2">The sequence shown here is derived from an EMBL/GenBank/DDBJ whole genome shotgun (WGS) entry which is preliminary data.</text>
</comment>
<feature type="signal peptide" evidence="1">
    <location>
        <begin position="1"/>
        <end position="24"/>
    </location>
</feature>
<evidence type="ECO:0000256" key="1">
    <source>
        <dbReference type="SAM" id="SignalP"/>
    </source>
</evidence>
<evidence type="ECO:0000313" key="2">
    <source>
        <dbReference type="EMBL" id="KAK3691837.1"/>
    </source>
</evidence>
<accession>A0AAE0XEE3</accession>
<feature type="chain" id="PRO_5042165328" evidence="1">
    <location>
        <begin position="25"/>
        <end position="270"/>
    </location>
</feature>
<protein>
    <submittedName>
        <fullName evidence="2">Uncharacterized protein</fullName>
    </submittedName>
</protein>
<keyword evidence="3" id="KW-1185">Reference proteome</keyword>
<keyword evidence="1" id="KW-0732">Signal</keyword>
<dbReference type="Proteomes" id="UP001283361">
    <property type="component" value="Unassembled WGS sequence"/>
</dbReference>
<dbReference type="EMBL" id="JAWDGP010008074">
    <property type="protein sequence ID" value="KAK3691837.1"/>
    <property type="molecule type" value="Genomic_DNA"/>
</dbReference>
<gene>
    <name evidence="2" type="ORF">RRG08_014219</name>
</gene>
<evidence type="ECO:0000313" key="3">
    <source>
        <dbReference type="Proteomes" id="UP001283361"/>
    </source>
</evidence>
<reference evidence="2" key="1">
    <citation type="journal article" date="2023" name="G3 (Bethesda)">
        <title>A reference genome for the long-term kleptoplast-retaining sea slug Elysia crispata morphotype clarki.</title>
        <authorList>
            <person name="Eastman K.E."/>
            <person name="Pendleton A.L."/>
            <person name="Shaikh M.A."/>
            <person name="Suttiyut T."/>
            <person name="Ogas R."/>
            <person name="Tomko P."/>
            <person name="Gavelis G."/>
            <person name="Widhalm J.R."/>
            <person name="Wisecaver J.H."/>
        </authorList>
    </citation>
    <scope>NUCLEOTIDE SEQUENCE</scope>
    <source>
        <strain evidence="2">ECLA1</strain>
    </source>
</reference>
<sequence length="270" mass="30136">MRTATATMTLTNLSVCATWQSVLQARCDTDSSLTRDLPEIPTSAILLNCYHSGRADNDYHNRSSCQQKTKANRRFPRAASVAVPTSLSERNRELNGKFQLSVLQWQGRLHPPASDRSNYQLTQLLGRHFKSRPTATRLAVRLHATFKVVLTSGVGDKMDTERLSQNKLFHFPACFYQAPMRALFCARRENWMFPLIGHWVMRMRSSDRKMLISVCSCATLVSVQNNFPKLGIRALLSGAVASNLGGMNLADNHALKTLLQPQGFPASGPD</sequence>
<organism evidence="2 3">
    <name type="scientific">Elysia crispata</name>
    <name type="common">lettuce slug</name>
    <dbReference type="NCBI Taxonomy" id="231223"/>
    <lineage>
        <taxon>Eukaryota</taxon>
        <taxon>Metazoa</taxon>
        <taxon>Spiralia</taxon>
        <taxon>Lophotrochozoa</taxon>
        <taxon>Mollusca</taxon>
        <taxon>Gastropoda</taxon>
        <taxon>Heterobranchia</taxon>
        <taxon>Euthyneura</taxon>
        <taxon>Panpulmonata</taxon>
        <taxon>Sacoglossa</taxon>
        <taxon>Placobranchoidea</taxon>
        <taxon>Plakobranchidae</taxon>
        <taxon>Elysia</taxon>
    </lineage>
</organism>
<dbReference type="AlphaFoldDB" id="A0AAE0XEE3"/>
<name>A0AAE0XEE3_9GAST</name>